<dbReference type="RefSeq" id="XP_001582610.1">
    <property type="nucleotide sequence ID" value="XM_001582560.1"/>
</dbReference>
<reference evidence="1" key="2">
    <citation type="journal article" date="2007" name="Science">
        <title>Draft genome sequence of the sexually transmitted pathogen Trichomonas vaginalis.</title>
        <authorList>
            <person name="Carlton J.M."/>
            <person name="Hirt R.P."/>
            <person name="Silva J.C."/>
            <person name="Delcher A.L."/>
            <person name="Schatz M."/>
            <person name="Zhao Q."/>
            <person name="Wortman J.R."/>
            <person name="Bidwell S.L."/>
            <person name="Alsmark U.C.M."/>
            <person name="Besteiro S."/>
            <person name="Sicheritz-Ponten T."/>
            <person name="Noel C.J."/>
            <person name="Dacks J.B."/>
            <person name="Foster P.G."/>
            <person name="Simillion C."/>
            <person name="Van de Peer Y."/>
            <person name="Miranda-Saavedra D."/>
            <person name="Barton G.J."/>
            <person name="Westrop G.D."/>
            <person name="Mueller S."/>
            <person name="Dessi D."/>
            <person name="Fiori P.L."/>
            <person name="Ren Q."/>
            <person name="Paulsen I."/>
            <person name="Zhang H."/>
            <person name="Bastida-Corcuera F.D."/>
            <person name="Simoes-Barbosa A."/>
            <person name="Brown M.T."/>
            <person name="Hayes R.D."/>
            <person name="Mukherjee M."/>
            <person name="Okumura C.Y."/>
            <person name="Schneider R."/>
            <person name="Smith A.J."/>
            <person name="Vanacova S."/>
            <person name="Villalvazo M."/>
            <person name="Haas B.J."/>
            <person name="Pertea M."/>
            <person name="Feldblyum T.V."/>
            <person name="Utterback T.R."/>
            <person name="Shu C.L."/>
            <person name="Osoegawa K."/>
            <person name="de Jong P.J."/>
            <person name="Hrdy I."/>
            <person name="Horvathova L."/>
            <person name="Zubacova Z."/>
            <person name="Dolezal P."/>
            <person name="Malik S.B."/>
            <person name="Logsdon J.M. Jr."/>
            <person name="Henze K."/>
            <person name="Gupta A."/>
            <person name="Wang C.C."/>
            <person name="Dunne R.L."/>
            <person name="Upcroft J.A."/>
            <person name="Upcroft P."/>
            <person name="White O."/>
            <person name="Salzberg S.L."/>
            <person name="Tang P."/>
            <person name="Chiu C.-H."/>
            <person name="Lee Y.-S."/>
            <person name="Embley T.M."/>
            <person name="Coombs G.H."/>
            <person name="Mottram J.C."/>
            <person name="Tachezy J."/>
            <person name="Fraser-Liggett C.M."/>
            <person name="Johnson P.J."/>
        </authorList>
    </citation>
    <scope>NUCLEOTIDE SEQUENCE [LARGE SCALE GENOMIC DNA]</scope>
    <source>
        <strain evidence="1">G3</strain>
    </source>
</reference>
<dbReference type="VEuPathDB" id="TrichDB:TVAGG3_0986410"/>
<dbReference type="EMBL" id="DS113189">
    <property type="protein sequence ID" value="EAY21624.1"/>
    <property type="molecule type" value="Genomic_DNA"/>
</dbReference>
<reference evidence="1" key="1">
    <citation type="submission" date="2006-10" db="EMBL/GenBank/DDBJ databases">
        <authorList>
            <person name="Amadeo P."/>
            <person name="Zhao Q."/>
            <person name="Wortman J."/>
            <person name="Fraser-Liggett C."/>
            <person name="Carlton J."/>
        </authorList>
    </citation>
    <scope>NUCLEOTIDE SEQUENCE</scope>
    <source>
        <strain evidence="1">G3</strain>
    </source>
</reference>
<name>A2DDE5_TRIV3</name>
<accession>A2DDE5</accession>
<evidence type="ECO:0000313" key="2">
    <source>
        <dbReference type="Proteomes" id="UP000001542"/>
    </source>
</evidence>
<dbReference type="Proteomes" id="UP000001542">
    <property type="component" value="Unassembled WGS sequence"/>
</dbReference>
<organism evidence="1 2">
    <name type="scientific">Trichomonas vaginalis (strain ATCC PRA-98 / G3)</name>
    <dbReference type="NCBI Taxonomy" id="412133"/>
    <lineage>
        <taxon>Eukaryota</taxon>
        <taxon>Metamonada</taxon>
        <taxon>Parabasalia</taxon>
        <taxon>Trichomonadida</taxon>
        <taxon>Trichomonadidae</taxon>
        <taxon>Trichomonas</taxon>
    </lineage>
</organism>
<evidence type="ECO:0000313" key="1">
    <source>
        <dbReference type="EMBL" id="EAY21624.1"/>
    </source>
</evidence>
<gene>
    <name evidence="1" type="ORF">TVAG_013900</name>
</gene>
<dbReference type="KEGG" id="tva:5467175"/>
<dbReference type="InParanoid" id="A2DDE5"/>
<sequence>MSSILREFENIHEKCESFLVGLSEKRSTVVKELDSWLSQLFEQIQNQRVLNQQLKNEVPYLYEFFKKAIVLMLRNCSPGAMGVLSIYIIQFVGYNLLNNNPSYVDLLLLLFSNNDFLTKFRSLTPEESQQYNALMSGGSEGYIPHPQDCLFGKKLESGVDFIALTCQNFGRRGYFSVLLSTIMKCQDFVQVESCIQFLYRSYLSMDDQFRYFLGVWFAANLGTQTDDRFNGYNAIHLTRLMFCVSIEDQCLDISATLYSNCLTAAAAANQATLIIEELMEITKQSNRHPLIDKICGQILNLLLQSDISKIADLIIAAALYIQDTDFLDKEFVYEHVKQNMYILEALFNTLQSCININKIYYYGREDIPNNYKFLLKLIPYLDTTQIPNIGDDLVTILFTMPREDVDVFIQICSLNQFKFFFSNSFMIFLDNTKKWDYDMLDLCCRTAEYIDIIDKNKIFRIIARTITGDKIIKILTDHPLIPILDTTAVIKASDNSPLLSNFLRTHMFNEVHNLSQVLPKTASSLSLIFDVFLEENSFLVISHPSQSVKQREIMWQAMFTSFNIGAQEYLKLCIKFFNNFMKVSKEVFSSDVMNLLKSNHSKVMASLLNEMDLSTLEPDFFLEKLKTSPEAIVVLHAIPHKVKYTYDESLIQQLKAAPLHEKAIILDSINNYADETFFPVLKPHVKIAIEVFQATNPTNMAYMYAMRKIALVTFQKVGIDVSRQNLDVIVDFAIGCGYKDLCDLAISLYPKEKPCDPNEFVQTFRGAPKQLSLNAVDLLLNDTFDLQKLQACLRCCTNESMIEIIPKIKEWSDDISLEVYGRFKMIVDAGTCSTRLVELIMDKLPTLPQINADLVQYFFSPEFPPFLRTDIVTKLFINRYKNGVGPLLHQIEIANPLPAINDQKTLLINKSDCYPLNSLLYSLSHYIPFVYIATTSVPITEYSLDLAKLVLSYIPEFESSFSKSITGNMPIVDVYHSILSLLPEKVRQLMSFVLIGDNQNQPQIFDLINVKLTDAYRSFLNTFFNKGNVKQKMGHAPPLLPINLEPPANEHEIKAMSIPTKVDFKEFILNGEQTIYALHSVVGFQKSDRSKYTAFIASSSGGYVQYNEDGAVRISNLPSSIVPHFLFYKRVDFVVTNQYLFSHLTSDTKTDVNSFDRCVTRTVEIDDNLFSEFNRTRAFYILAIAMLRKFNNPSLFRSLKDDKNFAAVFFETGMDIIVKQNAFSLVKNDIRELAQNCPNPEDICRQLLSGVSQPQFAENVLNVIMNLNLSLDAIYAVVRTAKNAKDILINMPEYPIFVDPLFADNEKVKIICNDKELFAPVKKAKLPQYKNYAKKNSN</sequence>
<keyword evidence="2" id="KW-1185">Reference proteome</keyword>
<dbReference type="VEuPathDB" id="TrichDB:TVAG_013900"/>
<protein>
    <submittedName>
        <fullName evidence="1">Uncharacterized protein</fullName>
    </submittedName>
</protein>
<proteinExistence type="predicted"/>